<dbReference type="STRING" id="1542390.KX01_1296"/>
<dbReference type="InterPro" id="IPR008312">
    <property type="entry name" value="T6SS_TssB1"/>
</dbReference>
<dbReference type="KEGG" id="frc:KX01_1296"/>
<accession>A0A1J0KTC4</accession>
<dbReference type="PANTHER" id="PTHR35850:SF2">
    <property type="entry name" value="TYPE VI SECRETION SYSTEM CONTRACTILE SHEATH SMALL SUBUNIT"/>
    <property type="match status" value="1"/>
</dbReference>
<dbReference type="RefSeq" id="WP_071664198.1">
    <property type="nucleotide sequence ID" value="NZ_CP009654.1"/>
</dbReference>
<protein>
    <submittedName>
        <fullName evidence="1">Uncharacterized protein</fullName>
    </submittedName>
</protein>
<dbReference type="Pfam" id="PF05591">
    <property type="entry name" value="T6SS_VipA"/>
    <property type="match status" value="1"/>
</dbReference>
<name>A0A1J0KTC4_9GAMM</name>
<evidence type="ECO:0000313" key="1">
    <source>
        <dbReference type="EMBL" id="APC97009.1"/>
    </source>
</evidence>
<dbReference type="OrthoDB" id="9789942at2"/>
<evidence type="ECO:0000313" key="2">
    <source>
        <dbReference type="Proteomes" id="UP000182521"/>
    </source>
</evidence>
<sequence>MAIEKIKTKGELERINISHETTVDGVRKKKELPFRTLVMAELSQRSDEYDIERFYKIDNYNIDKAIKSFDISIPVKILDKKDGAYYSKDTEYKINTIRDFDEDRIVENVPEIKNLLILKERVIEFKKQVDMNKKLRKSLEEISKDKNAIIELKEFLGITNEYIMTPIENKNEEGNKNKDGEDNK</sequence>
<reference evidence="2" key="1">
    <citation type="submission" date="2014-10" db="EMBL/GenBank/DDBJ databases">
        <authorList>
            <person name="Kuske C.R."/>
            <person name="Challacombe J.F."/>
            <person name="Daligault H.E."/>
            <person name="Davenport K.W."/>
            <person name="Johnson S.L."/>
            <person name="Siddaramappa S."/>
            <person name="Petersen J.M."/>
        </authorList>
    </citation>
    <scope>NUCLEOTIDE SEQUENCE [LARGE SCALE GENOMIC DNA]</scope>
    <source>
        <strain evidence="2">CA97-1460</strain>
    </source>
</reference>
<dbReference type="EMBL" id="CP009654">
    <property type="protein sequence ID" value="APC97009.1"/>
    <property type="molecule type" value="Genomic_DNA"/>
</dbReference>
<gene>
    <name evidence="1" type="ORF">KX01_1296</name>
</gene>
<dbReference type="AlphaFoldDB" id="A0A1J0KTC4"/>
<dbReference type="PANTHER" id="PTHR35850">
    <property type="entry name" value="CYTOPLASMIC PROTEIN-RELATED"/>
    <property type="match status" value="1"/>
</dbReference>
<proteinExistence type="predicted"/>
<organism evidence="1 2">
    <name type="scientific">Francisella frigiditurris</name>
    <dbReference type="NCBI Taxonomy" id="1542390"/>
    <lineage>
        <taxon>Bacteria</taxon>
        <taxon>Pseudomonadati</taxon>
        <taxon>Pseudomonadota</taxon>
        <taxon>Gammaproteobacteria</taxon>
        <taxon>Thiotrichales</taxon>
        <taxon>Francisellaceae</taxon>
        <taxon>Francisella</taxon>
    </lineage>
</organism>
<keyword evidence="2" id="KW-1185">Reference proteome</keyword>
<dbReference type="Proteomes" id="UP000182521">
    <property type="component" value="Chromosome"/>
</dbReference>